<sequence>MLRHGMMLARRGEGEQVFIGKVCLCYVLYYNIKVVQHTWHVMFFVNSKYVLLTYAQCGDLDEWNVSDHLSSLGAECIVARELHQDGGVHLHVFVAWEKLFRSRRVDIFDVDGRHPNVSPSRGTPEKGYDYAIKDGDVVAGGLERPRPRGGLHVGAGDISKVAHLAEDTNEFLELFDELDRRTLFKSFVSNSYHPTLPEQYQGPCNHPCQHWHQY</sequence>
<keyword evidence="8" id="KW-0547">Nucleotide-binding</keyword>
<dbReference type="Pfam" id="PF00799">
    <property type="entry name" value="Gemini_AL1"/>
    <property type="match status" value="1"/>
</dbReference>
<evidence type="ECO:0000256" key="9">
    <source>
        <dbReference type="ARBA" id="ARBA00022759"/>
    </source>
</evidence>
<proteinExistence type="predicted"/>
<dbReference type="InterPro" id="IPR049912">
    <property type="entry name" value="CRESS_DNA_REP"/>
</dbReference>
<organism evidence="14">
    <name type="scientific">Emberiza rustica Genomoviridae sp</name>
    <dbReference type="NCBI Taxonomy" id="2814949"/>
    <lineage>
        <taxon>Viruses</taxon>
        <taxon>Monodnaviria</taxon>
        <taxon>Shotokuvirae</taxon>
        <taxon>Cressdnaviricota</taxon>
        <taxon>Repensiviricetes</taxon>
        <taxon>Geplafuvirales</taxon>
        <taxon>Genomoviridae</taxon>
    </lineage>
</organism>
<reference evidence="14" key="1">
    <citation type="submission" date="2020-10" db="EMBL/GenBank/DDBJ databases">
        <title>CRESS DNA virus dark matter in the feces of wild birds.</title>
        <authorList>
            <person name="Yang S."/>
            <person name="Zhang W."/>
        </authorList>
    </citation>
    <scope>NUCLEOTIDE SEQUENCE</scope>
    <source>
        <strain evidence="14">Rbu18gen1</strain>
    </source>
</reference>
<evidence type="ECO:0000256" key="10">
    <source>
        <dbReference type="ARBA" id="ARBA00022801"/>
    </source>
</evidence>
<evidence type="ECO:0000256" key="6">
    <source>
        <dbReference type="ARBA" id="ARBA00022722"/>
    </source>
</evidence>
<evidence type="ECO:0000256" key="8">
    <source>
        <dbReference type="ARBA" id="ARBA00022741"/>
    </source>
</evidence>
<keyword evidence="10" id="KW-0378">Hydrolase</keyword>
<keyword evidence="3" id="KW-0808">Transferase</keyword>
<feature type="domain" description="CRESS-DNA virus Rep endonuclease" evidence="13">
    <location>
        <begin position="44"/>
        <end position="143"/>
    </location>
</feature>
<dbReference type="GO" id="GO:0016787">
    <property type="term" value="F:hydrolase activity"/>
    <property type="evidence" value="ECO:0007669"/>
    <property type="project" value="UniProtKB-KW"/>
</dbReference>
<evidence type="ECO:0000256" key="7">
    <source>
        <dbReference type="ARBA" id="ARBA00022723"/>
    </source>
</evidence>
<keyword evidence="2" id="KW-1048">Host nucleus</keyword>
<dbReference type="PROSITE" id="PS52020">
    <property type="entry name" value="CRESS_DNA_REP"/>
    <property type="match status" value="1"/>
</dbReference>
<keyword evidence="12" id="KW-0238">DNA-binding</keyword>
<evidence type="ECO:0000256" key="4">
    <source>
        <dbReference type="ARBA" id="ARBA00022695"/>
    </source>
</evidence>
<dbReference type="GO" id="GO:0006260">
    <property type="term" value="P:DNA replication"/>
    <property type="evidence" value="ECO:0007669"/>
    <property type="project" value="UniProtKB-KW"/>
</dbReference>
<evidence type="ECO:0000256" key="3">
    <source>
        <dbReference type="ARBA" id="ARBA00022679"/>
    </source>
</evidence>
<dbReference type="EMBL" id="MW182909">
    <property type="protein sequence ID" value="QTE03599.1"/>
    <property type="molecule type" value="Genomic_DNA"/>
</dbReference>
<comment type="subcellular location">
    <subcellularLocation>
        <location evidence="1">Host nucleus</location>
    </subcellularLocation>
</comment>
<protein>
    <submittedName>
        <fullName evidence="14">Replication-associated protein</fullName>
    </submittedName>
</protein>
<evidence type="ECO:0000256" key="2">
    <source>
        <dbReference type="ARBA" id="ARBA00022562"/>
    </source>
</evidence>
<keyword evidence="6" id="KW-0540">Nuclease</keyword>
<accession>A0A8A4XD51</accession>
<dbReference type="GO" id="GO:0003677">
    <property type="term" value="F:DNA binding"/>
    <property type="evidence" value="ECO:0007669"/>
    <property type="project" value="UniProtKB-KW"/>
</dbReference>
<name>A0A8A4XD51_9VIRU</name>
<evidence type="ECO:0000256" key="12">
    <source>
        <dbReference type="ARBA" id="ARBA00023125"/>
    </source>
</evidence>
<dbReference type="GO" id="GO:0004519">
    <property type="term" value="F:endonuclease activity"/>
    <property type="evidence" value="ECO:0007669"/>
    <property type="project" value="UniProtKB-KW"/>
</dbReference>
<dbReference type="GO" id="GO:0042025">
    <property type="term" value="C:host cell nucleus"/>
    <property type="evidence" value="ECO:0007669"/>
    <property type="project" value="UniProtKB-SubCell"/>
</dbReference>
<keyword evidence="9" id="KW-0255">Endonuclease</keyword>
<evidence type="ECO:0000256" key="1">
    <source>
        <dbReference type="ARBA" id="ARBA00004147"/>
    </source>
</evidence>
<keyword evidence="7" id="KW-0479">Metal-binding</keyword>
<evidence type="ECO:0000256" key="5">
    <source>
        <dbReference type="ARBA" id="ARBA00022705"/>
    </source>
</evidence>
<dbReference type="Gene3D" id="3.40.1310.20">
    <property type="match status" value="1"/>
</dbReference>
<evidence type="ECO:0000313" key="14">
    <source>
        <dbReference type="EMBL" id="QTE03599.1"/>
    </source>
</evidence>
<dbReference type="GO" id="GO:0000166">
    <property type="term" value="F:nucleotide binding"/>
    <property type="evidence" value="ECO:0007669"/>
    <property type="project" value="UniProtKB-KW"/>
</dbReference>
<keyword evidence="4" id="KW-0548">Nucleotidyltransferase</keyword>
<keyword evidence="5" id="KW-0235">DNA replication</keyword>
<dbReference type="GO" id="GO:0046872">
    <property type="term" value="F:metal ion binding"/>
    <property type="evidence" value="ECO:0007669"/>
    <property type="project" value="UniProtKB-KW"/>
</dbReference>
<evidence type="ECO:0000259" key="13">
    <source>
        <dbReference type="PROSITE" id="PS52020"/>
    </source>
</evidence>
<dbReference type="GO" id="GO:0016779">
    <property type="term" value="F:nucleotidyltransferase activity"/>
    <property type="evidence" value="ECO:0007669"/>
    <property type="project" value="UniProtKB-KW"/>
</dbReference>
<evidence type="ECO:0000256" key="11">
    <source>
        <dbReference type="ARBA" id="ARBA00023124"/>
    </source>
</evidence>
<keyword evidence="11" id="KW-0190">Covalent protein-DNA linkage</keyword>
<dbReference type="SUPFAM" id="SSF55464">
    <property type="entry name" value="Origin of replication-binding domain, RBD-like"/>
    <property type="match status" value="1"/>
</dbReference>